<organism evidence="2 3">
    <name type="scientific">Amycolatopsis mediterranei (strain U-32)</name>
    <dbReference type="NCBI Taxonomy" id="749927"/>
    <lineage>
        <taxon>Bacteria</taxon>
        <taxon>Bacillati</taxon>
        <taxon>Actinomycetota</taxon>
        <taxon>Actinomycetes</taxon>
        <taxon>Pseudonocardiales</taxon>
        <taxon>Pseudonocardiaceae</taxon>
        <taxon>Amycolatopsis</taxon>
    </lineage>
</organism>
<protein>
    <submittedName>
        <fullName evidence="2">TraG/VirD4-like conjugation protein involved in type IV secretion</fullName>
    </submittedName>
</protein>
<dbReference type="HOGENOM" id="CLU_013918_1_0_11"/>
<dbReference type="RefSeq" id="WP_013224006.1">
    <property type="nucleotide sequence ID" value="NC_014318.1"/>
</dbReference>
<dbReference type="eggNOG" id="COG3505">
    <property type="taxonomic scope" value="Bacteria"/>
</dbReference>
<dbReference type="OrthoDB" id="3258326at2"/>
<dbReference type="Gene3D" id="3.40.50.300">
    <property type="entry name" value="P-loop containing nucleotide triphosphate hydrolases"/>
    <property type="match status" value="2"/>
</dbReference>
<dbReference type="SUPFAM" id="SSF52540">
    <property type="entry name" value="P-loop containing nucleoside triphosphate hydrolases"/>
    <property type="match status" value="1"/>
</dbReference>
<gene>
    <name evidence="2" type="ordered locus">AMED_2120</name>
</gene>
<feature type="compositionally biased region" description="Low complexity" evidence="1">
    <location>
        <begin position="279"/>
        <end position="292"/>
    </location>
</feature>
<dbReference type="GeneID" id="92869907"/>
<accession>A0A0H3D308</accession>
<dbReference type="CDD" id="cd01127">
    <property type="entry name" value="TrwB_TraG_TraD_VirD4"/>
    <property type="match status" value="1"/>
</dbReference>
<name>A0A0H3D308_AMYMU</name>
<dbReference type="Pfam" id="PF02534">
    <property type="entry name" value="T4SS-DNA_transf"/>
    <property type="match status" value="1"/>
</dbReference>
<dbReference type="PANTHER" id="PTHR30121:SF6">
    <property type="entry name" value="SLR6007 PROTEIN"/>
    <property type="match status" value="1"/>
</dbReference>
<dbReference type="GO" id="GO:0016020">
    <property type="term" value="C:membrane"/>
    <property type="evidence" value="ECO:0007669"/>
    <property type="project" value="InterPro"/>
</dbReference>
<dbReference type="InterPro" id="IPR027417">
    <property type="entry name" value="P-loop_NTPase"/>
</dbReference>
<sequence length="720" mass="77232">MIELTWLEAVPPRDAAFDDLTQMVRVLAARPHHGLRRLQPLVVFELWLSADRARWLVGMEPQLAHTLPGELTAQLPQLTLTESRQPVRPAPVTARELRLTSLIYPLRVTTARAVTAGLFQAQRQLGSGEAVVLQWVVGPSQTSTRVPVADGPLELLGFATRREPSGDEQRAWKQKLAEPLFGVRGRVGAVTKDPRRAAELLRPAVSALSLVSGSHSRLYASPQSSKTATQLHQVMGRMRSWSGIANAAELAVMMGWCLGGLEVPGGAGRFAPAPPSLLRTTPPRPATAGRPLGVSPHPASRGQSVWLPPASYATGSHVIGPTGRGKSTLLTHWALAEARAGGSVVVLEPKSDLVTDIAARLGEHGNVVILEPGTNGPAIGFNPLSGPRADAERRADAVLGLLREVFGSAIGPRSADALLHGLIMAARLPDGTLCDVGPILSNPRFRRTIAPQVGDPLTISPWLAWYDNLSEEQRTQVVMPVRNKLSAWTARPAIRHLLGQSAPKFDLAQVFDRPTILLVSLNAGVLGPETTRLLGSLLLQQLWHHVQRQTTRPAAYRRPVTVMIDEFQTFTAGLDFADALARARGAGVNIVAAHQHLGQLTPELRSAALANLGTRVVFRPAEEDARPLSRVLGEPVTPEDLTSLGAHHAAVKTTVAGTTLPAFEVVTPPLPDALRDPVELRRLSAERYGADPVAIDAGLLARWAGQAPPDGPVGVRRTSR</sequence>
<dbReference type="Proteomes" id="UP000000328">
    <property type="component" value="Chromosome"/>
</dbReference>
<reference evidence="2 3" key="1">
    <citation type="journal article" date="2010" name="Cell Res.">
        <title>Complete genome sequence of the rifamycin SV-producing Amycolatopsis mediterranei U32 revealed its genetic characteristics in phylogeny and metabolism.</title>
        <authorList>
            <person name="Zhao W."/>
            <person name="Zhong Y."/>
            <person name="Yuan H."/>
            <person name="Wang J."/>
            <person name="Zheng H."/>
            <person name="Wang Y."/>
            <person name="Cen X."/>
            <person name="Xu F."/>
            <person name="Bai J."/>
            <person name="Han X."/>
            <person name="Lu G."/>
            <person name="Zhu Y."/>
            <person name="Shao Z."/>
            <person name="Yan H."/>
            <person name="Li C."/>
            <person name="Peng N."/>
            <person name="Zhang Z."/>
            <person name="Zhang Y."/>
            <person name="Lin W."/>
            <person name="Fan Y."/>
            <person name="Qin Z."/>
            <person name="Hu Y."/>
            <person name="Zhu B."/>
            <person name="Wang S."/>
            <person name="Ding X."/>
            <person name="Zhao G.P."/>
        </authorList>
    </citation>
    <scope>NUCLEOTIDE SEQUENCE [LARGE SCALE GENOMIC DNA]</scope>
    <source>
        <strain evidence="3">U-32</strain>
    </source>
</reference>
<dbReference type="InterPro" id="IPR051162">
    <property type="entry name" value="T4SS_component"/>
</dbReference>
<evidence type="ECO:0000313" key="3">
    <source>
        <dbReference type="Proteomes" id="UP000000328"/>
    </source>
</evidence>
<dbReference type="AlphaFoldDB" id="A0A0H3D308"/>
<feature type="region of interest" description="Disordered" evidence="1">
    <location>
        <begin position="279"/>
        <end position="300"/>
    </location>
</feature>
<evidence type="ECO:0000313" key="2">
    <source>
        <dbReference type="EMBL" id="ADJ43926.1"/>
    </source>
</evidence>
<dbReference type="PATRIC" id="fig|749927.5.peg.2188"/>
<proteinExistence type="predicted"/>
<evidence type="ECO:0000256" key="1">
    <source>
        <dbReference type="SAM" id="MobiDB-lite"/>
    </source>
</evidence>
<dbReference type="PANTHER" id="PTHR30121">
    <property type="entry name" value="UNCHARACTERIZED PROTEIN YJGR-RELATED"/>
    <property type="match status" value="1"/>
</dbReference>
<dbReference type="KEGG" id="amd:AMED_2120"/>
<dbReference type="EMBL" id="CP002000">
    <property type="protein sequence ID" value="ADJ43926.1"/>
    <property type="molecule type" value="Genomic_DNA"/>
</dbReference>
<dbReference type="InterPro" id="IPR003688">
    <property type="entry name" value="TraG/VirD4"/>
</dbReference>